<reference evidence="3 4" key="1">
    <citation type="submission" date="2018-04" db="EMBL/GenBank/DDBJ databases">
        <title>Pedobacter chongqingensis sp. nov., isolated from a rottenly hemp rope.</title>
        <authorList>
            <person name="Cai Y."/>
        </authorList>
    </citation>
    <scope>NUCLEOTIDE SEQUENCE [LARGE SCALE GENOMIC DNA]</scope>
    <source>
        <strain evidence="3 4">FJ4-8</strain>
    </source>
</reference>
<keyword evidence="4" id="KW-1185">Reference proteome</keyword>
<accession>A0A2U2PBN7</accession>
<dbReference type="InterPro" id="IPR025665">
    <property type="entry name" value="Beta-barrel_OMP_2"/>
</dbReference>
<feature type="domain" description="Outer membrane protein beta-barrel" evidence="2">
    <location>
        <begin position="19"/>
        <end position="200"/>
    </location>
</feature>
<comment type="caution">
    <text evidence="3">The sequence shown here is derived from an EMBL/GenBank/DDBJ whole genome shotgun (WGS) entry which is preliminary data.</text>
</comment>
<evidence type="ECO:0000256" key="1">
    <source>
        <dbReference type="SAM" id="SignalP"/>
    </source>
</evidence>
<proteinExistence type="predicted"/>
<feature type="signal peptide" evidence="1">
    <location>
        <begin position="1"/>
        <end position="19"/>
    </location>
</feature>
<protein>
    <submittedName>
        <fullName evidence="3">PorT family protein</fullName>
    </submittedName>
</protein>
<evidence type="ECO:0000313" key="3">
    <source>
        <dbReference type="EMBL" id="PWG78792.1"/>
    </source>
</evidence>
<dbReference type="OrthoDB" id="978236at2"/>
<keyword evidence="1" id="KW-0732">Signal</keyword>
<name>A0A2U2PBN7_9SPHI</name>
<gene>
    <name evidence="3" type="ORF">DDR33_20405</name>
</gene>
<evidence type="ECO:0000259" key="2">
    <source>
        <dbReference type="Pfam" id="PF13568"/>
    </source>
</evidence>
<dbReference type="RefSeq" id="WP_109417650.1">
    <property type="nucleotide sequence ID" value="NZ_QEAS01000020.1"/>
</dbReference>
<sequence length="219" mass="23747">MKKLIGVLAILFLALQSGAQTITDNLQLGFTASPNIAWLSVDEGNGIPENDGVRTGFSYGVLADIGFARNYYFSTAFTLTTINGKTTEGIQSNSSTYYNDVYKIRYIEVPFTLKLKSNPVQAGRFYGQFGLGTGVKIGAKGTRAEKVIGEQAADQRNPNISDVKTFRLSMIIGGGAEWNINDNFNIVTGLTYNNGFTKVISGSPDMKNSYLALTVGVFF</sequence>
<dbReference type="Pfam" id="PF13568">
    <property type="entry name" value="OMP_b-brl_2"/>
    <property type="match status" value="1"/>
</dbReference>
<dbReference type="EMBL" id="QEAS01000020">
    <property type="protein sequence ID" value="PWG78792.1"/>
    <property type="molecule type" value="Genomic_DNA"/>
</dbReference>
<dbReference type="AlphaFoldDB" id="A0A2U2PBN7"/>
<feature type="chain" id="PRO_5015563231" evidence="1">
    <location>
        <begin position="20"/>
        <end position="219"/>
    </location>
</feature>
<organism evidence="3 4">
    <name type="scientific">Pararcticibacter amylolyticus</name>
    <dbReference type="NCBI Taxonomy" id="2173175"/>
    <lineage>
        <taxon>Bacteria</taxon>
        <taxon>Pseudomonadati</taxon>
        <taxon>Bacteroidota</taxon>
        <taxon>Sphingobacteriia</taxon>
        <taxon>Sphingobacteriales</taxon>
        <taxon>Sphingobacteriaceae</taxon>
        <taxon>Pararcticibacter</taxon>
    </lineage>
</organism>
<evidence type="ECO:0000313" key="4">
    <source>
        <dbReference type="Proteomes" id="UP000245647"/>
    </source>
</evidence>
<dbReference type="Proteomes" id="UP000245647">
    <property type="component" value="Unassembled WGS sequence"/>
</dbReference>